<keyword evidence="1" id="KW-0732">Signal</keyword>
<protein>
    <submittedName>
        <fullName evidence="3">CHRD domain-containing protein</fullName>
    </submittedName>
</protein>
<sequence length="155" mass="15886">MKHWIIAVGLAILAAPAWSANAVNFRVELSGDSEVPPVVTDTTGTAILHVNRLLTEISIKLDIRNGSDVLGVAGAHLHCAPAGSNGGVVAFLAGPFTPGYDGDFQIRATLNDDSIIDDACGADIAGLVGSMLDGNVYINVHSSGVPSGVVRGQVE</sequence>
<comment type="caution">
    <text evidence="3">The sequence shown here is derived from an EMBL/GenBank/DDBJ whole genome shotgun (WGS) entry which is preliminary data.</text>
</comment>
<reference evidence="3 4" key="1">
    <citation type="submission" date="2024-02" db="EMBL/GenBank/DDBJ databases">
        <title>A novel Wenzhouxiangellaceae bacterium, isolated from coastal sediments.</title>
        <authorList>
            <person name="Du Z.-J."/>
            <person name="Ye Y.-Q."/>
            <person name="Zhang X.-Y."/>
        </authorList>
    </citation>
    <scope>NUCLEOTIDE SEQUENCE [LARGE SCALE GENOMIC DNA]</scope>
    <source>
        <strain evidence="3 4">CH-27</strain>
    </source>
</reference>
<dbReference type="AlphaFoldDB" id="A0AAW9REF6"/>
<evidence type="ECO:0000313" key="4">
    <source>
        <dbReference type="Proteomes" id="UP001359886"/>
    </source>
</evidence>
<evidence type="ECO:0000256" key="1">
    <source>
        <dbReference type="SAM" id="SignalP"/>
    </source>
</evidence>
<organism evidence="3 4">
    <name type="scientific">Elongatibacter sediminis</name>
    <dbReference type="NCBI Taxonomy" id="3119006"/>
    <lineage>
        <taxon>Bacteria</taxon>
        <taxon>Pseudomonadati</taxon>
        <taxon>Pseudomonadota</taxon>
        <taxon>Gammaproteobacteria</taxon>
        <taxon>Chromatiales</taxon>
        <taxon>Wenzhouxiangellaceae</taxon>
        <taxon>Elongatibacter</taxon>
    </lineage>
</organism>
<feature type="domain" description="CHRD" evidence="2">
    <location>
        <begin position="23"/>
        <end position="155"/>
    </location>
</feature>
<accession>A0AAW9REF6</accession>
<proteinExistence type="predicted"/>
<keyword evidence="4" id="KW-1185">Reference proteome</keyword>
<dbReference type="InterPro" id="IPR010895">
    <property type="entry name" value="CHRD"/>
</dbReference>
<gene>
    <name evidence="3" type="ORF">V3330_06025</name>
</gene>
<evidence type="ECO:0000313" key="3">
    <source>
        <dbReference type="EMBL" id="MEJ8567178.1"/>
    </source>
</evidence>
<dbReference type="EMBL" id="JAZHOG010000003">
    <property type="protein sequence ID" value="MEJ8567178.1"/>
    <property type="molecule type" value="Genomic_DNA"/>
</dbReference>
<dbReference type="Pfam" id="PF07452">
    <property type="entry name" value="CHRD"/>
    <property type="match status" value="1"/>
</dbReference>
<feature type="signal peptide" evidence="1">
    <location>
        <begin position="1"/>
        <end position="22"/>
    </location>
</feature>
<dbReference type="Proteomes" id="UP001359886">
    <property type="component" value="Unassembled WGS sequence"/>
</dbReference>
<dbReference type="RefSeq" id="WP_354694493.1">
    <property type="nucleotide sequence ID" value="NZ_JAZHOG010000003.1"/>
</dbReference>
<feature type="chain" id="PRO_5043353704" evidence="1">
    <location>
        <begin position="23"/>
        <end position="155"/>
    </location>
</feature>
<evidence type="ECO:0000259" key="2">
    <source>
        <dbReference type="SMART" id="SM00754"/>
    </source>
</evidence>
<dbReference type="SMART" id="SM00754">
    <property type="entry name" value="CHRD"/>
    <property type="match status" value="1"/>
</dbReference>
<name>A0AAW9REF6_9GAMM</name>